<dbReference type="AlphaFoldDB" id="A0A3D8MAP2"/>
<dbReference type="Gene3D" id="3.90.550.10">
    <property type="entry name" value="Spore Coat Polysaccharide Biosynthesis Protein SpsA, Chain A"/>
    <property type="match status" value="1"/>
</dbReference>
<name>A0A3D8MAP2_9ALTE</name>
<dbReference type="CDD" id="cd04182">
    <property type="entry name" value="GT_2_like_f"/>
    <property type="match status" value="1"/>
</dbReference>
<reference evidence="4" key="1">
    <citation type="submission" date="2018-08" db="EMBL/GenBank/DDBJ databases">
        <authorList>
            <person name="Zhang J."/>
            <person name="Du Z.-J."/>
        </authorList>
    </citation>
    <scope>NUCLEOTIDE SEQUENCE [LARGE SCALE GENOMIC DNA]</scope>
    <source>
        <strain evidence="4">KCTC 52655</strain>
    </source>
</reference>
<dbReference type="InterPro" id="IPR025877">
    <property type="entry name" value="MobA-like_NTP_Trfase"/>
</dbReference>
<dbReference type="PANTHER" id="PTHR43777">
    <property type="entry name" value="MOLYBDENUM COFACTOR CYTIDYLYLTRANSFERASE"/>
    <property type="match status" value="1"/>
</dbReference>
<organism evidence="3 4">
    <name type="scientific">Alteromonas aestuariivivens</name>
    <dbReference type="NCBI Taxonomy" id="1938339"/>
    <lineage>
        <taxon>Bacteria</taxon>
        <taxon>Pseudomonadati</taxon>
        <taxon>Pseudomonadota</taxon>
        <taxon>Gammaproteobacteria</taxon>
        <taxon>Alteromonadales</taxon>
        <taxon>Alteromonadaceae</taxon>
        <taxon>Alteromonas/Salinimonas group</taxon>
        <taxon>Alteromonas</taxon>
    </lineage>
</organism>
<protein>
    <submittedName>
        <fullName evidence="3">Nucleotidyltransferase family protein</fullName>
    </submittedName>
</protein>
<feature type="domain" description="MobA-like NTP transferase" evidence="2">
    <location>
        <begin position="33"/>
        <end position="194"/>
    </location>
</feature>
<evidence type="ECO:0000313" key="4">
    <source>
        <dbReference type="Proteomes" id="UP000256561"/>
    </source>
</evidence>
<evidence type="ECO:0000313" key="3">
    <source>
        <dbReference type="EMBL" id="RDV27342.1"/>
    </source>
</evidence>
<dbReference type="EMBL" id="QRHA01000003">
    <property type="protein sequence ID" value="RDV27342.1"/>
    <property type="molecule type" value="Genomic_DNA"/>
</dbReference>
<keyword evidence="3" id="KW-0808">Transferase</keyword>
<evidence type="ECO:0000256" key="1">
    <source>
        <dbReference type="ARBA" id="ARBA00022842"/>
    </source>
</evidence>
<keyword evidence="4" id="KW-1185">Reference proteome</keyword>
<dbReference type="PANTHER" id="PTHR43777:SF1">
    <property type="entry name" value="MOLYBDENUM COFACTOR CYTIDYLYLTRANSFERASE"/>
    <property type="match status" value="1"/>
</dbReference>
<dbReference type="InterPro" id="IPR029044">
    <property type="entry name" value="Nucleotide-diphossugar_trans"/>
</dbReference>
<gene>
    <name evidence="3" type="ORF">DXV75_04695</name>
</gene>
<dbReference type="Proteomes" id="UP000256561">
    <property type="component" value="Unassembled WGS sequence"/>
</dbReference>
<proteinExistence type="predicted"/>
<comment type="caution">
    <text evidence="3">The sequence shown here is derived from an EMBL/GenBank/DDBJ whole genome shotgun (WGS) entry which is preliminary data.</text>
</comment>
<dbReference type="OrthoDB" id="5298023at2"/>
<dbReference type="SUPFAM" id="SSF53448">
    <property type="entry name" value="Nucleotide-diphospho-sugar transferases"/>
    <property type="match status" value="1"/>
</dbReference>
<evidence type="ECO:0000259" key="2">
    <source>
        <dbReference type="Pfam" id="PF12804"/>
    </source>
</evidence>
<keyword evidence="1" id="KW-0460">Magnesium</keyword>
<accession>A0A3D8MAP2</accession>
<dbReference type="GO" id="GO:0016779">
    <property type="term" value="F:nucleotidyltransferase activity"/>
    <property type="evidence" value="ECO:0007669"/>
    <property type="project" value="UniProtKB-ARBA"/>
</dbReference>
<sequence>MHCTVNVGPGTCHPVSAQRQTAQRPTLQYRLGVVLLAGGSASRYGRNKLLETSGGKSLIEQVIGVYAPLTLQPVVLVTGAYHKALSSQIRRPDVICHYNPHWQQGMGNSLASGLSAGLARFPATSHWLIGLGDQPRVSTASLSKLVKASNQSPHKMVASAWKDRLTAPAIFPVEHCKTLTMLTGDRGAAWVLRQGAMTVPSTCEGVIHPEAEWDIDTPEDWAKFHC</sequence>
<dbReference type="Pfam" id="PF12804">
    <property type="entry name" value="NTP_transf_3"/>
    <property type="match status" value="1"/>
</dbReference>